<dbReference type="InterPro" id="IPR003817">
    <property type="entry name" value="PS_Dcarbxylase"/>
</dbReference>
<keyword evidence="2" id="KW-0456">Lyase</keyword>
<dbReference type="AlphaFoldDB" id="A0A6A6EQ36"/>
<organism evidence="3 4">
    <name type="scientific">Zopfia rhizophila CBS 207.26</name>
    <dbReference type="NCBI Taxonomy" id="1314779"/>
    <lineage>
        <taxon>Eukaryota</taxon>
        <taxon>Fungi</taxon>
        <taxon>Dikarya</taxon>
        <taxon>Ascomycota</taxon>
        <taxon>Pezizomycotina</taxon>
        <taxon>Dothideomycetes</taxon>
        <taxon>Dothideomycetes incertae sedis</taxon>
        <taxon>Zopfiaceae</taxon>
        <taxon>Zopfia</taxon>
    </lineage>
</organism>
<dbReference type="GO" id="GO:0006646">
    <property type="term" value="P:phosphatidylethanolamine biosynthetic process"/>
    <property type="evidence" value="ECO:0007669"/>
    <property type="project" value="TreeGrafter"/>
</dbReference>
<dbReference type="Pfam" id="PF02666">
    <property type="entry name" value="PS_Dcarbxylase"/>
    <property type="match status" value="1"/>
</dbReference>
<sequence>MVTNGPIPQHKRAHRIGGWLPRDRAIICDSVSRIVKHSNQAQLDLVLVVQDLATLVYGNLIVYMLFAETLTEVPHFPPYNEDPSLQPEIRDVPTLLKHDQFPDPESDKSPASIQTVTTAEGGWLSAAAQSDPNSPGLKDFLKTYVVLGSNDIHYGFTNLDQFLTRKFLPDARPTADPQDSHVIVSAAESTPFYIQTNDQHYSLSHLIGDSGMAAKFVGGTVYQAFLGADSYHTWHAPVSGKCLKQPTIIPGTYYPDKPGPAPDAAADARSQGYISCVAKRGVALIQPDDPTLGLIALVMIGMAGVSSIEFDNLDHFDKGTEIGRFHFGGSTHCLVFKPGVTFEPEPNAIPVDPTHTNIDQPPVNVCSKLGTLSPVEKH</sequence>
<protein>
    <submittedName>
        <fullName evidence="3">Uncharacterized protein</fullName>
    </submittedName>
</protein>
<dbReference type="OrthoDB" id="5973539at2759"/>
<dbReference type="EMBL" id="ML994614">
    <property type="protein sequence ID" value="KAF2193275.1"/>
    <property type="molecule type" value="Genomic_DNA"/>
</dbReference>
<dbReference type="Proteomes" id="UP000800200">
    <property type="component" value="Unassembled WGS sequence"/>
</dbReference>
<dbReference type="GO" id="GO:0004609">
    <property type="term" value="F:phosphatidylserine decarboxylase activity"/>
    <property type="evidence" value="ECO:0007669"/>
    <property type="project" value="InterPro"/>
</dbReference>
<evidence type="ECO:0000256" key="1">
    <source>
        <dbReference type="ARBA" id="ARBA00022793"/>
    </source>
</evidence>
<keyword evidence="4" id="KW-1185">Reference proteome</keyword>
<name>A0A6A6EQ36_9PEZI</name>
<evidence type="ECO:0000313" key="4">
    <source>
        <dbReference type="Proteomes" id="UP000800200"/>
    </source>
</evidence>
<dbReference type="PANTHER" id="PTHR10067">
    <property type="entry name" value="PHOSPHATIDYLSERINE DECARBOXYLASE"/>
    <property type="match status" value="1"/>
</dbReference>
<evidence type="ECO:0000313" key="3">
    <source>
        <dbReference type="EMBL" id="KAF2193275.1"/>
    </source>
</evidence>
<gene>
    <name evidence="3" type="ORF">K469DRAFT_735217</name>
</gene>
<dbReference type="GO" id="GO:0005739">
    <property type="term" value="C:mitochondrion"/>
    <property type="evidence" value="ECO:0007669"/>
    <property type="project" value="TreeGrafter"/>
</dbReference>
<evidence type="ECO:0000256" key="2">
    <source>
        <dbReference type="ARBA" id="ARBA00023239"/>
    </source>
</evidence>
<proteinExistence type="predicted"/>
<accession>A0A6A6EQ36</accession>
<keyword evidence="1" id="KW-0210">Decarboxylase</keyword>
<dbReference type="PANTHER" id="PTHR10067:SF9">
    <property type="entry name" value="PHOSPHATIDYLSERINE DECARBOXYLASE FAMILY PROTEIN (AFU_ORTHOLOGUE AFUA_7G01730)"/>
    <property type="match status" value="1"/>
</dbReference>
<reference evidence="3" key="1">
    <citation type="journal article" date="2020" name="Stud. Mycol.">
        <title>101 Dothideomycetes genomes: a test case for predicting lifestyles and emergence of pathogens.</title>
        <authorList>
            <person name="Haridas S."/>
            <person name="Albert R."/>
            <person name="Binder M."/>
            <person name="Bloem J."/>
            <person name="Labutti K."/>
            <person name="Salamov A."/>
            <person name="Andreopoulos B."/>
            <person name="Baker S."/>
            <person name="Barry K."/>
            <person name="Bills G."/>
            <person name="Bluhm B."/>
            <person name="Cannon C."/>
            <person name="Castanera R."/>
            <person name="Culley D."/>
            <person name="Daum C."/>
            <person name="Ezra D."/>
            <person name="Gonzalez J."/>
            <person name="Henrissat B."/>
            <person name="Kuo A."/>
            <person name="Liang C."/>
            <person name="Lipzen A."/>
            <person name="Lutzoni F."/>
            <person name="Magnuson J."/>
            <person name="Mondo S."/>
            <person name="Nolan M."/>
            <person name="Ohm R."/>
            <person name="Pangilinan J."/>
            <person name="Park H.-J."/>
            <person name="Ramirez L."/>
            <person name="Alfaro M."/>
            <person name="Sun H."/>
            <person name="Tritt A."/>
            <person name="Yoshinaga Y."/>
            <person name="Zwiers L.-H."/>
            <person name="Turgeon B."/>
            <person name="Goodwin S."/>
            <person name="Spatafora J."/>
            <person name="Crous P."/>
            <person name="Grigoriev I."/>
        </authorList>
    </citation>
    <scope>NUCLEOTIDE SEQUENCE</scope>
    <source>
        <strain evidence="3">CBS 207.26</strain>
    </source>
</reference>